<evidence type="ECO:0000256" key="1">
    <source>
        <dbReference type="ARBA" id="ARBA00010062"/>
    </source>
</evidence>
<evidence type="ECO:0000313" key="6">
    <source>
        <dbReference type="Proteomes" id="UP000532440"/>
    </source>
</evidence>
<dbReference type="CDD" id="cd06329">
    <property type="entry name" value="PBP1_SBP-like"/>
    <property type="match status" value="1"/>
</dbReference>
<sequence>MKQTLRAAAAALGVLAVTATAPLQAQDKPTIKLVYTDPLSGPFAQVGDANLKQWQYVISYVNATGGALGRKFELIPFDSKTQPAEALLALKSATDQGAPFLVHCSGSNIAAALIEAVEKHNQRNPDNRILYINCGAVANELTNEQCSFWHFRFDLNVGQKIETMVRALPKDVTKVYLLNQDYLFGQSVQRDVAKYLKQIRPDVKIVGDELIPLGKVKDFAPYITKIKAAGAQALISGNWGPDINLLLKAGFDSGADLRYYTLYTHLAGGPTAMGPAADGKVLSVMPFTENLAPQIKNETAERFAKTFRDAHSFEFTSAPFRTILEYLQAAINKAGSVDPVKIAYALEGLAQKDFLGYDTVMRKDDHQLMMPYVVGSFAKGVKYDAEKTGLGWRPDTVVLAKDLMQPTSCKMKRPAK</sequence>
<evidence type="ECO:0000256" key="2">
    <source>
        <dbReference type="ARBA" id="ARBA00022729"/>
    </source>
</evidence>
<evidence type="ECO:0000259" key="4">
    <source>
        <dbReference type="Pfam" id="PF13458"/>
    </source>
</evidence>
<feature type="domain" description="Leucine-binding protein" evidence="4">
    <location>
        <begin position="30"/>
        <end position="377"/>
    </location>
</feature>
<reference evidence="5 6" key="1">
    <citation type="submission" date="2020-08" db="EMBL/GenBank/DDBJ databases">
        <title>Genomic Encyclopedia of Type Strains, Phase IV (KMG-IV): sequencing the most valuable type-strain genomes for metagenomic binning, comparative biology and taxonomic classification.</title>
        <authorList>
            <person name="Goeker M."/>
        </authorList>
    </citation>
    <scope>NUCLEOTIDE SEQUENCE [LARGE SCALE GENOMIC DNA]</scope>
    <source>
        <strain evidence="5 6">DSM 29781</strain>
    </source>
</reference>
<protein>
    <submittedName>
        <fullName evidence="5">Branched-chain amino acid transport system substrate-binding protein</fullName>
    </submittedName>
</protein>
<keyword evidence="2 3" id="KW-0732">Signal</keyword>
<dbReference type="RefSeq" id="WP_183965736.1">
    <property type="nucleotide sequence ID" value="NZ_BAABEW010000001.1"/>
</dbReference>
<gene>
    <name evidence="5" type="ORF">HNQ70_001410</name>
</gene>
<accession>A0A7W8HG68</accession>
<dbReference type="SUPFAM" id="SSF53822">
    <property type="entry name" value="Periplasmic binding protein-like I"/>
    <property type="match status" value="1"/>
</dbReference>
<dbReference type="Gene3D" id="3.40.50.2300">
    <property type="match status" value="2"/>
</dbReference>
<dbReference type="Pfam" id="PF13458">
    <property type="entry name" value="Peripla_BP_6"/>
    <property type="match status" value="1"/>
</dbReference>
<feature type="signal peptide" evidence="3">
    <location>
        <begin position="1"/>
        <end position="25"/>
    </location>
</feature>
<dbReference type="InterPro" id="IPR028081">
    <property type="entry name" value="Leu-bd"/>
</dbReference>
<dbReference type="AlphaFoldDB" id="A0A7W8HG68"/>
<comment type="similarity">
    <text evidence="1">Belongs to the leucine-binding protein family.</text>
</comment>
<dbReference type="PANTHER" id="PTHR30483:SF6">
    <property type="entry name" value="PERIPLASMIC BINDING PROTEIN OF ABC TRANSPORTER FOR NATURAL AMINO ACIDS"/>
    <property type="match status" value="1"/>
</dbReference>
<name>A0A7W8HG68_9BURK</name>
<dbReference type="EMBL" id="JACHGB010000003">
    <property type="protein sequence ID" value="MBB5271400.1"/>
    <property type="molecule type" value="Genomic_DNA"/>
</dbReference>
<evidence type="ECO:0000313" key="5">
    <source>
        <dbReference type="EMBL" id="MBB5271400.1"/>
    </source>
</evidence>
<organism evidence="5 6">
    <name type="scientific">Quisquiliibacterium transsilvanicum</name>
    <dbReference type="NCBI Taxonomy" id="1549638"/>
    <lineage>
        <taxon>Bacteria</taxon>
        <taxon>Pseudomonadati</taxon>
        <taxon>Pseudomonadota</taxon>
        <taxon>Betaproteobacteria</taxon>
        <taxon>Burkholderiales</taxon>
        <taxon>Burkholderiaceae</taxon>
        <taxon>Quisquiliibacterium</taxon>
    </lineage>
</organism>
<feature type="chain" id="PRO_5031083983" evidence="3">
    <location>
        <begin position="26"/>
        <end position="416"/>
    </location>
</feature>
<dbReference type="InterPro" id="IPR051010">
    <property type="entry name" value="BCAA_transport"/>
</dbReference>
<evidence type="ECO:0000256" key="3">
    <source>
        <dbReference type="SAM" id="SignalP"/>
    </source>
</evidence>
<dbReference type="Proteomes" id="UP000532440">
    <property type="component" value="Unassembled WGS sequence"/>
</dbReference>
<proteinExistence type="inferred from homology"/>
<comment type="caution">
    <text evidence="5">The sequence shown here is derived from an EMBL/GenBank/DDBJ whole genome shotgun (WGS) entry which is preliminary data.</text>
</comment>
<keyword evidence="6" id="KW-1185">Reference proteome</keyword>
<dbReference type="InterPro" id="IPR028082">
    <property type="entry name" value="Peripla_BP_I"/>
</dbReference>
<dbReference type="PANTHER" id="PTHR30483">
    <property type="entry name" value="LEUCINE-SPECIFIC-BINDING PROTEIN"/>
    <property type="match status" value="1"/>
</dbReference>